<dbReference type="InterPro" id="IPR036236">
    <property type="entry name" value="Znf_C2H2_sf"/>
</dbReference>
<feature type="compositionally biased region" description="Basic and acidic residues" evidence="8">
    <location>
        <begin position="79"/>
        <end position="88"/>
    </location>
</feature>
<dbReference type="Gene3D" id="3.30.160.60">
    <property type="entry name" value="Classic Zinc Finger"/>
    <property type="match status" value="2"/>
</dbReference>
<dbReference type="PANTHER" id="PTHR40626">
    <property type="entry name" value="MIP31509P"/>
    <property type="match status" value="1"/>
</dbReference>
<dbReference type="GeneID" id="69027713"/>
<dbReference type="InterPro" id="IPR013087">
    <property type="entry name" value="Znf_C2H2_type"/>
</dbReference>
<evidence type="ECO:0000256" key="8">
    <source>
        <dbReference type="SAM" id="MobiDB-lite"/>
    </source>
</evidence>
<dbReference type="PROSITE" id="PS50157">
    <property type="entry name" value="ZINC_FINGER_C2H2_2"/>
    <property type="match status" value="2"/>
</dbReference>
<dbReference type="SUPFAM" id="SSF57667">
    <property type="entry name" value="beta-beta-alpha zinc fingers"/>
    <property type="match status" value="1"/>
</dbReference>
<dbReference type="RefSeq" id="XP_045277320.1">
    <property type="nucleotide sequence ID" value="XM_045421434.1"/>
</dbReference>
<name>A0ABP2F1K0_AJEDR</name>
<feature type="region of interest" description="Disordered" evidence="8">
    <location>
        <begin position="248"/>
        <end position="269"/>
    </location>
</feature>
<dbReference type="Proteomes" id="UP000002039">
    <property type="component" value="Unassembled WGS sequence"/>
</dbReference>
<evidence type="ECO:0000256" key="4">
    <source>
        <dbReference type="ARBA" id="ARBA00022771"/>
    </source>
</evidence>
<feature type="region of interest" description="Disordered" evidence="8">
    <location>
        <begin position="79"/>
        <end position="129"/>
    </location>
</feature>
<keyword evidence="2" id="KW-0479">Metal-binding</keyword>
<protein>
    <submittedName>
        <fullName evidence="10">Regulatory protein</fullName>
    </submittedName>
</protein>
<accession>A0ABP2F1K0</accession>
<evidence type="ECO:0000256" key="5">
    <source>
        <dbReference type="ARBA" id="ARBA00022833"/>
    </source>
</evidence>
<sequence length="863" mass="96778">MLNHPTAKQEEPQEGTQREPAPTATKKPKRFQCMRCETRFARLEHLQRHERIHTQEKPFCCQLCDHRFTRSDLLIRHERLSHNKDGLRKKQPRPPKPRKSMARKSTPPATASHPIAPIAIKPSPMDDRQRTMSLGSDPHLYGPVYPRSEASNYPLATLTMVAEQVASKIPDKTVNTHAYNVKENTGLNQSEPAWRLSGTPAADSHAINVDLKHSIDALATFLDDGAHHPYQFSPFVSVEQPVPFSWLESTSHPDGPDANIRPSPTVHYKSNADQAGSFARFDPHFSPALTEKQKYQTEHTIPQRKPLSEVSSDDRRSILSRLEEYYSVIPAGFQLPSRLALSRYIARYISGFHEHLPFLHISTMSISSCAVELILAMAAAGAQYCFEDEKAAGLFYASKEIAMERIGRRGVNPAANQRNAKSGLASSVGGTDNDTVPRPHQYHVIHKRHGVPPESALSPLVTQDQHLIQQTQALLILMALATRAKGKDILREAVALQSVLCTLVLKDGLHSQPAPHDISWNDWIELECIKRTKFVTYCCLNLHSIVYNIPSPILNSELNLYLPCSAAEFEAPNRHKWLEARAKASPQINFQEALNRLFSHGGNEITECNSALGNYILIHAIIQYVFFLRHFSRGRFDGNRDVAPEDVAATEQALRNWQIGWKRNPQLSLDPHDPDGPVAFNSIALLRLAYIRLNIDAGPGMLLDTRDPVLITRTFRANPRVKRTPKLVRAVLHSAQALSIPVKIGIRLVAQRQMFVWSIQHSLCSLECALLLSRWLEALSQPNPEPPVSEDERRIGTLLKVMLDETEFAIAPNLPLGSPAMIRQMNAGVLRVWAKIFKGAQSWAILDIIGDSLNLYADMLEEG</sequence>
<feature type="domain" description="C2H2-type" evidence="9">
    <location>
        <begin position="59"/>
        <end position="87"/>
    </location>
</feature>
<evidence type="ECO:0000259" key="9">
    <source>
        <dbReference type="PROSITE" id="PS50157"/>
    </source>
</evidence>
<gene>
    <name evidence="10" type="ORF">BDCG_05740</name>
</gene>
<dbReference type="Pfam" id="PF04082">
    <property type="entry name" value="Fungal_trans"/>
    <property type="match status" value="1"/>
</dbReference>
<keyword evidence="11" id="KW-1185">Reference proteome</keyword>
<evidence type="ECO:0000256" key="2">
    <source>
        <dbReference type="ARBA" id="ARBA00022723"/>
    </source>
</evidence>
<keyword evidence="5" id="KW-0862">Zinc</keyword>
<dbReference type="EMBL" id="EQ999978">
    <property type="protein sequence ID" value="EEQ90620.2"/>
    <property type="molecule type" value="Genomic_DNA"/>
</dbReference>
<keyword evidence="3" id="KW-0677">Repeat</keyword>
<evidence type="ECO:0000256" key="6">
    <source>
        <dbReference type="ARBA" id="ARBA00023242"/>
    </source>
</evidence>
<evidence type="ECO:0000256" key="7">
    <source>
        <dbReference type="PROSITE-ProRule" id="PRU00042"/>
    </source>
</evidence>
<organism evidence="10 11">
    <name type="scientific">Ajellomyces dermatitidis (strain ER-3 / ATCC MYA-2586)</name>
    <name type="common">Blastomyces dermatitidis</name>
    <dbReference type="NCBI Taxonomy" id="559297"/>
    <lineage>
        <taxon>Eukaryota</taxon>
        <taxon>Fungi</taxon>
        <taxon>Dikarya</taxon>
        <taxon>Ascomycota</taxon>
        <taxon>Pezizomycotina</taxon>
        <taxon>Eurotiomycetes</taxon>
        <taxon>Eurotiomycetidae</taxon>
        <taxon>Onygenales</taxon>
        <taxon>Ajellomycetaceae</taxon>
        <taxon>Blastomyces</taxon>
    </lineage>
</organism>
<reference evidence="11" key="1">
    <citation type="journal article" date="2015" name="PLoS Genet.">
        <title>The dynamic genome and transcriptome of the human fungal pathogen Blastomyces and close relative Emmonsia.</title>
        <authorList>
            <person name="Munoz J.F."/>
            <person name="Gauthier G.M."/>
            <person name="Desjardins C.A."/>
            <person name="Gallo J.E."/>
            <person name="Holder J."/>
            <person name="Sullivan T.D."/>
            <person name="Marty A.J."/>
            <person name="Carmen J.C."/>
            <person name="Chen Z."/>
            <person name="Ding L."/>
            <person name="Gujja S."/>
            <person name="Magrini V."/>
            <person name="Misas E."/>
            <person name="Mitreva M."/>
            <person name="Priest M."/>
            <person name="Saif S."/>
            <person name="Whiston E.A."/>
            <person name="Young S."/>
            <person name="Zeng Q."/>
            <person name="Goldman W.E."/>
            <person name="Mardis E.R."/>
            <person name="Taylor J.W."/>
            <person name="McEwen J.G."/>
            <person name="Clay O.K."/>
            <person name="Klein B.S."/>
            <person name="Cuomo C.A."/>
        </authorList>
    </citation>
    <scope>NUCLEOTIDE SEQUENCE [LARGE SCALE GENOMIC DNA]</scope>
    <source>
        <strain evidence="11">ER-3 / ATCC MYA-2586</strain>
    </source>
</reference>
<feature type="region of interest" description="Disordered" evidence="8">
    <location>
        <begin position="293"/>
        <end position="313"/>
    </location>
</feature>
<dbReference type="CDD" id="cd12148">
    <property type="entry name" value="fungal_TF_MHR"/>
    <property type="match status" value="1"/>
</dbReference>
<feature type="compositionally biased region" description="Basic residues" evidence="8">
    <location>
        <begin position="89"/>
        <end position="102"/>
    </location>
</feature>
<evidence type="ECO:0000256" key="3">
    <source>
        <dbReference type="ARBA" id="ARBA00022737"/>
    </source>
</evidence>
<dbReference type="PROSITE" id="PS00028">
    <property type="entry name" value="ZINC_FINGER_C2H2_1"/>
    <property type="match status" value="2"/>
</dbReference>
<evidence type="ECO:0000313" key="11">
    <source>
        <dbReference type="Proteomes" id="UP000002039"/>
    </source>
</evidence>
<dbReference type="PANTHER" id="PTHR40626:SF10">
    <property type="entry name" value="C2H2-TYPE DOMAIN-CONTAINING PROTEIN"/>
    <property type="match status" value="1"/>
</dbReference>
<dbReference type="SMART" id="SM00355">
    <property type="entry name" value="ZnF_C2H2"/>
    <property type="match status" value="2"/>
</dbReference>
<dbReference type="InterPro" id="IPR007219">
    <property type="entry name" value="XnlR_reg_dom"/>
</dbReference>
<comment type="subcellular location">
    <subcellularLocation>
        <location evidence="1">Nucleus</location>
    </subcellularLocation>
</comment>
<keyword evidence="4 7" id="KW-0863">Zinc-finger</keyword>
<keyword evidence="6" id="KW-0539">Nucleus</keyword>
<proteinExistence type="predicted"/>
<evidence type="ECO:0000313" key="10">
    <source>
        <dbReference type="EMBL" id="EEQ90620.2"/>
    </source>
</evidence>
<feature type="domain" description="C2H2-type" evidence="9">
    <location>
        <begin position="31"/>
        <end position="58"/>
    </location>
</feature>
<evidence type="ECO:0000256" key="1">
    <source>
        <dbReference type="ARBA" id="ARBA00004123"/>
    </source>
</evidence>
<dbReference type="InterPro" id="IPR051059">
    <property type="entry name" value="VerF-like"/>
</dbReference>
<feature type="region of interest" description="Disordered" evidence="8">
    <location>
        <begin position="1"/>
        <end position="30"/>
    </location>
</feature>